<reference evidence="14" key="1">
    <citation type="submission" date="2018-01" db="EMBL/GenBank/DDBJ databases">
        <title>Complete genome of Apricot pseudo-chlorotic leaf spot virus isolate YC2.</title>
        <authorList>
            <person name="Bak S."/>
            <person name="Seo E."/>
            <person name="Kim S.Y."/>
        </authorList>
    </citation>
    <scope>NUCLEOTIDE SEQUENCE</scope>
    <source>
        <strain evidence="14">YC2</strain>
    </source>
</reference>
<dbReference type="InterPro" id="IPR002588">
    <property type="entry name" value="Alphavirus-like_MT_dom"/>
</dbReference>
<evidence type="ECO:0000256" key="2">
    <source>
        <dbReference type="ARBA" id="ARBA00022679"/>
    </source>
</evidence>
<dbReference type="GO" id="GO:0003723">
    <property type="term" value="F:RNA binding"/>
    <property type="evidence" value="ECO:0007669"/>
    <property type="project" value="InterPro"/>
</dbReference>
<dbReference type="InterPro" id="IPR008744">
    <property type="entry name" value="RNA-dir_pol_ACLSV"/>
</dbReference>
<evidence type="ECO:0000256" key="7">
    <source>
        <dbReference type="ARBA" id="ARBA00022840"/>
    </source>
</evidence>
<dbReference type="GO" id="GO:0016556">
    <property type="term" value="P:mRNA modification"/>
    <property type="evidence" value="ECO:0007669"/>
    <property type="project" value="InterPro"/>
</dbReference>
<keyword evidence="3" id="KW-0548">Nucleotidyltransferase</keyword>
<dbReference type="GO" id="GO:0003968">
    <property type="term" value="F:RNA-directed RNA polymerase activity"/>
    <property type="evidence" value="ECO:0007669"/>
    <property type="project" value="UniProtKB-KW"/>
</dbReference>
<evidence type="ECO:0000313" key="14">
    <source>
        <dbReference type="EMBL" id="AYD75927.1"/>
    </source>
</evidence>
<keyword evidence="1 14" id="KW-0696">RNA-directed RNA polymerase</keyword>
<feature type="domain" description="(+)RNA virus helicase C-terminal" evidence="12">
    <location>
        <begin position="1038"/>
        <end position="1345"/>
    </location>
</feature>
<dbReference type="GO" id="GO:0016787">
    <property type="term" value="F:hydrolase activity"/>
    <property type="evidence" value="ECO:0007669"/>
    <property type="project" value="UniProtKB-KW"/>
</dbReference>
<evidence type="ECO:0000256" key="1">
    <source>
        <dbReference type="ARBA" id="ARBA00022484"/>
    </source>
</evidence>
<dbReference type="InterPro" id="IPR027417">
    <property type="entry name" value="P-loop_NTPase"/>
</dbReference>
<keyword evidence="5" id="KW-0378">Hydrolase</keyword>
<dbReference type="Pfam" id="PF01660">
    <property type="entry name" value="Vmethyltransf"/>
    <property type="match status" value="1"/>
</dbReference>
<evidence type="ECO:0000256" key="5">
    <source>
        <dbReference type="ARBA" id="ARBA00022801"/>
    </source>
</evidence>
<dbReference type="PROSITE" id="PS51471">
    <property type="entry name" value="FE2OG_OXY"/>
    <property type="match status" value="1"/>
</dbReference>
<dbReference type="InterPro" id="IPR005123">
    <property type="entry name" value="Oxoglu/Fe-dep_dioxygenase_dom"/>
</dbReference>
<protein>
    <submittedName>
        <fullName evidence="14">Putative RNA-dependent RNA polymerase</fullName>
    </submittedName>
</protein>
<evidence type="ECO:0000256" key="8">
    <source>
        <dbReference type="ARBA" id="ARBA00022953"/>
    </source>
</evidence>
<dbReference type="GO" id="GO:0006396">
    <property type="term" value="P:RNA processing"/>
    <property type="evidence" value="ECO:0007669"/>
    <property type="project" value="InterPro"/>
</dbReference>
<evidence type="ECO:0000259" key="12">
    <source>
        <dbReference type="PROSITE" id="PS51657"/>
    </source>
</evidence>
<dbReference type="SUPFAM" id="SSF51197">
    <property type="entry name" value="Clavaminate synthase-like"/>
    <property type="match status" value="1"/>
</dbReference>
<dbReference type="Gene3D" id="2.60.120.590">
    <property type="entry name" value="Alpha-ketoglutarate-dependent dioxygenase AlkB-like"/>
    <property type="match status" value="1"/>
</dbReference>
<dbReference type="Gene3D" id="3.40.50.300">
    <property type="entry name" value="P-loop containing nucleotide triphosphate hydrolases"/>
    <property type="match status" value="1"/>
</dbReference>
<evidence type="ECO:0000256" key="9">
    <source>
        <dbReference type="ARBA" id="ARBA00047984"/>
    </source>
</evidence>
<keyword evidence="7" id="KW-0067">ATP-binding</keyword>
<dbReference type="Pfam" id="PF01443">
    <property type="entry name" value="Viral_helicase1"/>
    <property type="match status" value="1"/>
</dbReference>
<evidence type="ECO:0000256" key="3">
    <source>
        <dbReference type="ARBA" id="ARBA00022695"/>
    </source>
</evidence>
<dbReference type="CDD" id="cd23245">
    <property type="entry name" value="Betaflexiviridae_RdRp"/>
    <property type="match status" value="1"/>
</dbReference>
<dbReference type="GO" id="GO:0005524">
    <property type="term" value="F:ATP binding"/>
    <property type="evidence" value="ECO:0007669"/>
    <property type="project" value="UniProtKB-KW"/>
</dbReference>
<evidence type="ECO:0000259" key="13">
    <source>
        <dbReference type="PROSITE" id="PS51743"/>
    </source>
</evidence>
<keyword evidence="8" id="KW-0693">Viral RNA replication</keyword>
<feature type="domain" description="Alphavirus-like MT" evidence="13">
    <location>
        <begin position="63"/>
        <end position="232"/>
    </location>
</feature>
<dbReference type="GO" id="GO:0003724">
    <property type="term" value="F:RNA helicase activity"/>
    <property type="evidence" value="ECO:0007669"/>
    <property type="project" value="UniProtKB-EC"/>
</dbReference>
<dbReference type="InterPro" id="IPR027351">
    <property type="entry name" value="(+)RNA_virus_helicase_core_dom"/>
</dbReference>
<dbReference type="GO" id="GO:0006351">
    <property type="term" value="P:DNA-templated transcription"/>
    <property type="evidence" value="ECO:0007669"/>
    <property type="project" value="InterPro"/>
</dbReference>
<evidence type="ECO:0000256" key="6">
    <source>
        <dbReference type="ARBA" id="ARBA00022806"/>
    </source>
</evidence>
<sequence>MAFSYRTPQEELLNRLPQSQQEILGTLQFERIQKEEELKVNNFSYSLPEKGREWFTKSGVYLSPYSYNVHSHPCCKTLENHLLYNVAASYLSKYAYVACLSIKANKMSKMEKLGRSSVRNYDIINRLVVSKDKARYGPSTSPERVGCPKNSNLFIHDEIHYWSRDQLETFLSVTKPRNLWATLVFPPEILAGYRSSILPFIYQFEIQGKNLIYSPDGVRSESYSQPIENGYLLNTNSILVENKRTGGFKRYQISLTYSLGSHHLFHIFPCENLIPEETRRFGPYDLFDVGTLFVKPVRVPIQDFPLSTFKKIFIYLSSLKKPDEQSAVAKLRQLCDSDVSIESVFLIQEFAQRVERDGIQKWSCSFWEHIKDRFFDLLPYGHVLEKIGLADDFSRRLMQLKPLAFNIHATDRPNSIHCLFGSVWGDVQENDALIAQIKFGRKKVAHGEVAIQGKIGVLNATIKRFQKAENYPSDFFSDSLAATPLRLSYDSNVSTKSAQTLVILRSRRTEVNVLKSGRKILRIRWNEDRTFVKKTEFEIERIERAKERSKCVLDFHLKKASLSSEAKLKESQSKLWSPSGSKSKTRRRTMFSIVSGSSNHADNSEKGKGIEKKKIVDFRSNDEESKKVVEGLANQTPNGIEASTEILIDGVADKKLPLNLSPGKTTVEKNKAVSSFNEEFCCHGVILRKGYPCEGLKSEILSLPLAQLRGKRGGYFVLDYPMVYFHNNVSYPSFEATMKIKECILKAKRDWNIDFNAALVQIYEKGTSIGMHKDDEECYDDDGVLTLNIKGDAIFSVSCHDNVIELKEGNELLMPPGYQKKFKHGVKSESEDRISITLRVHKRDFSFRSKVGFIKGKFDCMITSLASLIRKDQDEMCAFVPNVLNRCISNRGCSIDDLKEMCMAYEFKVEVEGDCGSIEVGTHGMPIGRLNLRGNHFSVVSSRRSNLDSLANSKSNKDTSLTNSHVWLNFRKRFLAVEPDYTKTEVKCDLLRAVKLLKSLNEGMTGIVSHNAAHEGWRMIKGVNSPAEMRKLTQILKGTDDDDAEWRERSNLIKELNFINKIVYGVFGFAGSGKSNAIQNLIESEFKGSRGILVVCPRRFLASDWSEKGVDIKDIKTFESALKMDIKGKNVFIFDEVSLLPKGYVDLMILKMHMEGILKTSTIICLGDPLQASYFSAKDDNILSKESEIKRLFKDGVNYKWFSYRINKFIASKLGVCGMNEFIGIDNQSVTYRDMPSAFHFMDAAKNHPEVILVASMIEKELYSNYQNVMTFGESQGLTFGCGIIVLSEEAKLCSDAHIMVAITRFRKGFCFVLGSKGGKEDYLRTLKGGLLQRIVSNLGASKEFITNMSSVPLKLSEKVAKKGAGLDEMDREERLQGDAWLKSMIFLGKRYHLVEPLGQVVELEDSAIKCHIPVCSIQTLGPELERIQAREHREFKGRNGWSNQFREEAGPCWKSPYKVNQAMSHEAVYPRHRMDDDLTFLAAIKKRLRFASVADNYNKFRAAKARGQYLLKVFLEKIQVKSGRNQSLLDLCRQEFEETKLSKSAATIGAHSQRSDPDWPLDKIFLFMKSQLCTKFEKRFTEAKAGQTLACFQHEILVRFSPWCRYTEKVLSSCLPDNFYVHQRKNFSELEKFAKKFSNGSICVESDYTAFDVSQDHTILAFEVEFLRHVGWDEKIIESYIKMKCTLGCRLGGFAIMRFTGEFSTFLFNTLANMAFTFCRYQVPVGTPICFAGDDMCALRDIKEIPNHEHILEKLSLKAKVNRTKVPMFCGWRLCSDGLIKEPCLIYERLQVAIENNRLMEVIDSYFLEFSFAYKLGERLYSYLEIEQLNYHQVLTRFFIKNKHLLRGESKSNISELIWLSDEDGDAGEGTQVKDRRRGYSNRWSEKLQNLF</sequence>
<feature type="domain" description="RdRp catalytic" evidence="10">
    <location>
        <begin position="1642"/>
        <end position="1749"/>
    </location>
</feature>
<dbReference type="GO" id="GO:0039694">
    <property type="term" value="P:viral RNA genome replication"/>
    <property type="evidence" value="ECO:0007669"/>
    <property type="project" value="InterPro"/>
</dbReference>
<dbReference type="InterPro" id="IPR007094">
    <property type="entry name" value="RNA-dir_pol_PSvirus"/>
</dbReference>
<keyword evidence="4" id="KW-0547">Nucleotide-binding</keyword>
<dbReference type="Pfam" id="PF00978">
    <property type="entry name" value="RdRP_2"/>
    <property type="match status" value="1"/>
</dbReference>
<dbReference type="PROSITE" id="PS51657">
    <property type="entry name" value="PSRV_HELICASE"/>
    <property type="match status" value="1"/>
</dbReference>
<dbReference type="InterPro" id="IPR027450">
    <property type="entry name" value="AlkB-like"/>
</dbReference>
<dbReference type="InterPro" id="IPR037151">
    <property type="entry name" value="AlkB-like_sf"/>
</dbReference>
<dbReference type="PROSITE" id="PS51743">
    <property type="entry name" value="ALPHAVIRUS_MT"/>
    <property type="match status" value="1"/>
</dbReference>
<accession>A0A386JUU8</accession>
<evidence type="ECO:0000256" key="4">
    <source>
        <dbReference type="ARBA" id="ARBA00022741"/>
    </source>
</evidence>
<dbReference type="Pfam" id="PF05413">
    <property type="entry name" value="Peptidase_C34"/>
    <property type="match status" value="1"/>
</dbReference>
<comment type="catalytic activity">
    <reaction evidence="9">
        <text>ATP + H2O = ADP + phosphate + H(+)</text>
        <dbReference type="Rhea" id="RHEA:13065"/>
        <dbReference type="ChEBI" id="CHEBI:15377"/>
        <dbReference type="ChEBI" id="CHEBI:15378"/>
        <dbReference type="ChEBI" id="CHEBI:30616"/>
        <dbReference type="ChEBI" id="CHEBI:43474"/>
        <dbReference type="ChEBI" id="CHEBI:456216"/>
        <dbReference type="EC" id="3.6.4.13"/>
    </reaction>
</comment>
<dbReference type="Pfam" id="PF13532">
    <property type="entry name" value="2OG-FeII_Oxy_2"/>
    <property type="match status" value="1"/>
</dbReference>
<dbReference type="PROSITE" id="PS50507">
    <property type="entry name" value="RDRP_SSRNA_POS"/>
    <property type="match status" value="1"/>
</dbReference>
<name>A0A386JUU8_9VIRU</name>
<dbReference type="GO" id="GO:0008174">
    <property type="term" value="F:mRNA methyltransferase activity"/>
    <property type="evidence" value="ECO:0007669"/>
    <property type="project" value="UniProtKB-UniRule"/>
</dbReference>
<evidence type="ECO:0000259" key="11">
    <source>
        <dbReference type="PROSITE" id="PS51471"/>
    </source>
</evidence>
<keyword evidence="2" id="KW-0808">Transferase</keyword>
<dbReference type="SUPFAM" id="SSF52540">
    <property type="entry name" value="P-loop containing nucleoside triphosphate hydrolases"/>
    <property type="match status" value="1"/>
</dbReference>
<dbReference type="InterPro" id="IPR043502">
    <property type="entry name" value="DNA/RNA_pol_sf"/>
</dbReference>
<evidence type="ECO:0000259" key="10">
    <source>
        <dbReference type="PROSITE" id="PS50507"/>
    </source>
</evidence>
<dbReference type="SUPFAM" id="SSF56672">
    <property type="entry name" value="DNA/RNA polymerases"/>
    <property type="match status" value="1"/>
</dbReference>
<dbReference type="EMBL" id="MG879477">
    <property type="protein sequence ID" value="AYD75927.1"/>
    <property type="molecule type" value="Genomic_RNA"/>
</dbReference>
<proteinExistence type="predicted"/>
<dbReference type="InterPro" id="IPR001788">
    <property type="entry name" value="RNA-dep_RNA_pol_alsuvir"/>
</dbReference>
<feature type="domain" description="Fe2OG dioxygenase" evidence="11">
    <location>
        <begin position="754"/>
        <end position="842"/>
    </location>
</feature>
<organism evidence="14">
    <name type="scientific">Trichovirus armeniacae</name>
    <dbReference type="NCBI Taxonomy" id="307677"/>
    <lineage>
        <taxon>Viruses</taxon>
        <taxon>Riboviria</taxon>
        <taxon>Orthornavirae</taxon>
        <taxon>Kitrinoviricota</taxon>
        <taxon>Alsuviricetes</taxon>
        <taxon>Tymovirales</taxon>
        <taxon>Betaflexiviridae</taxon>
        <taxon>Trivirinae</taxon>
        <taxon>Trichovirus</taxon>
    </lineage>
</organism>
<keyword evidence="6" id="KW-0347">Helicase</keyword>